<comment type="caution">
    <text evidence="3">The sequence shown here is derived from an EMBL/GenBank/DDBJ whole genome shotgun (WGS) entry which is preliminary data.</text>
</comment>
<sequence length="657" mass="71220">MTAPAPLHRLPVRLLGDLMSPRALERVIQDAAQVRGLPVAGLDRPALEDILKREVFKRLQLSVPAPLAKKRVSEVLAELALAEQVGSAARAAPAGSPDEAEAARAEAARVVTQLEEGLRRFALYFDWPETQRLRGVLGIARQQQQEGQAPAPLLQEGQDLLGALERRLQEELVIQAQDLAELRATFTRVQGLGSRDVRRVEGLINQIAEAQDQQTLLPAEVDRARTLAFKLRRSLESSVVQSVGGEASPLAADAQARVQALEQEHVGRRLSDLGNEYAALFELRPDLAQNHEKLREGHAAGTLRSEAAEAWQVTLAEARRGALDTQRAELADLERRFAGVQDRPALHDARLRLEVARSILAGDGLATAELRELGTTLTALNSSPETMDHLLEQQRELAELERAARDVPGAQAELRADLAAARSALVLGQVADLGPLWRVLERHMGRAAQQREDFDARADHVVEQYDRVRTLAGETTQSLGRLAETLRAQRRLGPMSPQARTRYAQTLEGAEALLIEARAEYEAAQQVTSTFGEDALSGLLGLFDLGGEAEAPELATAAPQSMSDRPSADQPSVDQTALPHDAWTVRAGQITGGQPGEGAARVAALLAGADAAGLHRLDMGDASHVWSARLGQEGDWRLARAADWDTLDREAGAWLDG</sequence>
<dbReference type="EMBL" id="JBHSOH010000007">
    <property type="protein sequence ID" value="MFC5848517.1"/>
    <property type="molecule type" value="Genomic_DNA"/>
</dbReference>
<evidence type="ECO:0000313" key="3">
    <source>
        <dbReference type="EMBL" id="MFC5848517.1"/>
    </source>
</evidence>
<evidence type="ECO:0000256" key="2">
    <source>
        <dbReference type="SAM" id="MobiDB-lite"/>
    </source>
</evidence>
<proteinExistence type="predicted"/>
<feature type="region of interest" description="Disordered" evidence="2">
    <location>
        <begin position="555"/>
        <end position="575"/>
    </location>
</feature>
<organism evidence="3 4">
    <name type="scientific">Deinococcus petrolearius</name>
    <dbReference type="NCBI Taxonomy" id="1751295"/>
    <lineage>
        <taxon>Bacteria</taxon>
        <taxon>Thermotogati</taxon>
        <taxon>Deinococcota</taxon>
        <taxon>Deinococci</taxon>
        <taxon>Deinococcales</taxon>
        <taxon>Deinococcaceae</taxon>
        <taxon>Deinococcus</taxon>
    </lineage>
</organism>
<evidence type="ECO:0000313" key="4">
    <source>
        <dbReference type="Proteomes" id="UP001595979"/>
    </source>
</evidence>
<evidence type="ECO:0000256" key="1">
    <source>
        <dbReference type="SAM" id="Coils"/>
    </source>
</evidence>
<accession>A0ABW1DIS3</accession>
<keyword evidence="4" id="KW-1185">Reference proteome</keyword>
<feature type="coiled-coil region" evidence="1">
    <location>
        <begin position="316"/>
        <end position="343"/>
    </location>
</feature>
<protein>
    <submittedName>
        <fullName evidence="3">Uncharacterized protein</fullName>
    </submittedName>
</protein>
<dbReference type="RefSeq" id="WP_380048637.1">
    <property type="nucleotide sequence ID" value="NZ_JBHSOH010000007.1"/>
</dbReference>
<name>A0ABW1DIS3_9DEIO</name>
<keyword evidence="1" id="KW-0175">Coiled coil</keyword>
<reference evidence="4" key="1">
    <citation type="journal article" date="2019" name="Int. J. Syst. Evol. Microbiol.">
        <title>The Global Catalogue of Microorganisms (GCM) 10K type strain sequencing project: providing services to taxonomists for standard genome sequencing and annotation.</title>
        <authorList>
            <consortium name="The Broad Institute Genomics Platform"/>
            <consortium name="The Broad Institute Genome Sequencing Center for Infectious Disease"/>
            <person name="Wu L."/>
            <person name="Ma J."/>
        </authorList>
    </citation>
    <scope>NUCLEOTIDE SEQUENCE [LARGE SCALE GENOMIC DNA]</scope>
    <source>
        <strain evidence="4">CGMCC 1.15053</strain>
    </source>
</reference>
<dbReference type="Proteomes" id="UP001595979">
    <property type="component" value="Unassembled WGS sequence"/>
</dbReference>
<gene>
    <name evidence="3" type="ORF">ACFPQ6_09360</name>
</gene>
<feature type="compositionally biased region" description="Polar residues" evidence="2">
    <location>
        <begin position="560"/>
        <end position="575"/>
    </location>
</feature>